<evidence type="ECO:0000256" key="5">
    <source>
        <dbReference type="ARBA" id="ARBA00023242"/>
    </source>
</evidence>
<proteinExistence type="inferred from homology"/>
<comment type="subcellular location">
    <subcellularLocation>
        <location evidence="1">Nucleus</location>
    </subcellularLocation>
</comment>
<evidence type="ECO:0000313" key="8">
    <source>
        <dbReference type="Proteomes" id="UP001219933"/>
    </source>
</evidence>
<dbReference type="Pfam" id="PF04855">
    <property type="entry name" value="SNF5"/>
    <property type="match status" value="1"/>
</dbReference>
<feature type="compositionally biased region" description="Low complexity" evidence="6">
    <location>
        <begin position="948"/>
        <end position="971"/>
    </location>
</feature>
<dbReference type="EMBL" id="CP119878">
    <property type="protein sequence ID" value="WFD34942.1"/>
    <property type="molecule type" value="Genomic_DNA"/>
</dbReference>
<evidence type="ECO:0000256" key="2">
    <source>
        <dbReference type="ARBA" id="ARBA00010239"/>
    </source>
</evidence>
<feature type="region of interest" description="Disordered" evidence="6">
    <location>
        <begin position="921"/>
        <end position="996"/>
    </location>
</feature>
<feature type="region of interest" description="Disordered" evidence="6">
    <location>
        <begin position="140"/>
        <end position="182"/>
    </location>
</feature>
<gene>
    <name evidence="7" type="primary">SNF5</name>
    <name evidence="7" type="ORF">MCUN1_001788</name>
</gene>
<feature type="region of interest" description="Disordered" evidence="6">
    <location>
        <begin position="1"/>
        <end position="85"/>
    </location>
</feature>
<evidence type="ECO:0000313" key="7">
    <source>
        <dbReference type="EMBL" id="WFD34942.1"/>
    </source>
</evidence>
<protein>
    <submittedName>
        <fullName evidence="7">SWI/SNF chromatin-remodeling complex subunit</fullName>
    </submittedName>
</protein>
<sequence length="1074" mass="115831">MYGASGEEGPSGAPPGGGAPPSAPSPISITQKSPAQVHGVPPGMQPQMFGGMTSISHSAPTPPVGVQGAPSGPAQPGMMRPPAPGVPGTMPMNAFTQPAQMPMMMGSSMYPMVSLPGDGTQVRPNMMPMAGSFGPSIVRTTPLPGASSDAKLPPTALPVTQPRPTPRPGGARRGRPPRNAQRNQGQIVYAGSPPAPPADSKQFTPALSLPQQQALLARAMQMAKQQGSPTYTPAHALAQMGFVFVRGAQAPQVPNSMLGGDGTILRMDEATSLGLIPQRPAGPIPAAISTPQQSSPFGQAESILPPKSAVGLPVTPMNTRVSRVSEEPKLDAKDEKELRRVMDQDAAFSALFAKQHQMADTELRKRAVVGELPWFLKPALDSRPGQPLSIVFPSQRRDGNKMRPALGKGTLAVADRPTMLVPIRLEIEHEPYKLRDTFVWNAAEDDKALEVFATTLCDDFGLPPSVFVELIRDSVHSQVAEYVSEHALFPRGHDSGRGHLAVDSLKEWESIREEALGGATAPLPPHAADLHVQSTTNTITTTTTQDDDQDSEPEADLDEPAVDLRILIKLDILVGGMSLVDQFEWDLLSSPEAADAFAAAFTADLGLAGEFTTAVSHSIREQVSTHIRSLFLLGYPLNGFELLDEEIRSAFLPHVESEHVMRTPGEITAFTPRLQQLSSIDVARLERERERDMRRKRRQTKGRRVVGLPDREPQRTFRTPPIWGLQGAGDTISVRRGAVVDDTPTATKRVRTDWYDLHFVFPGGLGLPRNAPQQAPRYRPELTRSQAGGALGTAPPSMAIDVPAAPRGRPPKARQPVNAWDAALAKGARREDLERQHPNLHDGRWYCGNCGCPDVLAPGRRKGPLGEKTLCGPCGKYFHQHRRMEVVEYTRDPEKHVERLRRLGMSVNEADAVAMMSQSTGSVTNMHGTENDDAYVPFEESDSDDSDNGSSDGGTQPALSTHEAAPPAASEPHTRPSHPNLPSIGRGPPPAPTPPQWLQRALSICRAKYPADRFWEIARPADDGSGAIEWRIRCADCPGKLYKLGPGDSLSNFEIHLKNRSHRAAVAARLGAAQ</sequence>
<keyword evidence="3" id="KW-0805">Transcription regulation</keyword>
<organism evidence="7 8">
    <name type="scientific">Malassezia cuniculi</name>
    <dbReference type="NCBI Taxonomy" id="948313"/>
    <lineage>
        <taxon>Eukaryota</taxon>
        <taxon>Fungi</taxon>
        <taxon>Dikarya</taxon>
        <taxon>Basidiomycota</taxon>
        <taxon>Ustilaginomycotina</taxon>
        <taxon>Malasseziomycetes</taxon>
        <taxon>Malasseziales</taxon>
        <taxon>Malasseziaceae</taxon>
        <taxon>Malassezia</taxon>
    </lineage>
</organism>
<dbReference type="GO" id="GO:0000228">
    <property type="term" value="C:nuclear chromosome"/>
    <property type="evidence" value="ECO:0007669"/>
    <property type="project" value="InterPro"/>
</dbReference>
<dbReference type="GO" id="GO:0006338">
    <property type="term" value="P:chromatin remodeling"/>
    <property type="evidence" value="ECO:0007669"/>
    <property type="project" value="InterPro"/>
</dbReference>
<reference evidence="7" key="1">
    <citation type="submission" date="2023-03" db="EMBL/GenBank/DDBJ databases">
        <title>Mating type loci evolution in Malassezia.</title>
        <authorList>
            <person name="Coelho M.A."/>
        </authorList>
    </citation>
    <scope>NUCLEOTIDE SEQUENCE</scope>
    <source>
        <strain evidence="7">CBS 11721</strain>
    </source>
</reference>
<feature type="compositionally biased region" description="Low complexity" evidence="6">
    <location>
        <begin position="1"/>
        <end position="11"/>
    </location>
</feature>
<evidence type="ECO:0000256" key="6">
    <source>
        <dbReference type="SAM" id="MobiDB-lite"/>
    </source>
</evidence>
<comment type="similarity">
    <text evidence="2">Belongs to the SNF5 family.</text>
</comment>
<feature type="region of interest" description="Disordered" evidence="6">
    <location>
        <begin position="786"/>
        <end position="817"/>
    </location>
</feature>
<evidence type="ECO:0000256" key="1">
    <source>
        <dbReference type="ARBA" id="ARBA00004123"/>
    </source>
</evidence>
<dbReference type="PANTHER" id="PTHR10019">
    <property type="entry name" value="SNF5"/>
    <property type="match status" value="1"/>
</dbReference>
<keyword evidence="4" id="KW-0804">Transcription</keyword>
<evidence type="ECO:0000256" key="4">
    <source>
        <dbReference type="ARBA" id="ARBA00023163"/>
    </source>
</evidence>
<evidence type="ECO:0000256" key="3">
    <source>
        <dbReference type="ARBA" id="ARBA00023015"/>
    </source>
</evidence>
<dbReference type="AlphaFoldDB" id="A0AAF0EYC9"/>
<accession>A0AAF0EYC9</accession>
<dbReference type="InterPro" id="IPR006939">
    <property type="entry name" value="SNF5"/>
</dbReference>
<dbReference type="Proteomes" id="UP001219933">
    <property type="component" value="Chromosome 2"/>
</dbReference>
<name>A0AAF0EYC9_9BASI</name>
<keyword evidence="8" id="KW-1185">Reference proteome</keyword>
<keyword evidence="5" id="KW-0539">Nucleus</keyword>